<dbReference type="GO" id="GO:0016020">
    <property type="term" value="C:membrane"/>
    <property type="evidence" value="ECO:0007669"/>
    <property type="project" value="UniProtKB-SubCell"/>
</dbReference>
<evidence type="ECO:0000256" key="1">
    <source>
        <dbReference type="ARBA" id="ARBA00004141"/>
    </source>
</evidence>
<evidence type="ECO:0000256" key="6">
    <source>
        <dbReference type="ARBA" id="ARBA00023180"/>
    </source>
</evidence>
<feature type="region of interest" description="Disordered" evidence="7">
    <location>
        <begin position="821"/>
        <end position="864"/>
    </location>
</feature>
<keyword evidence="6" id="KW-0325">Glycoprotein</keyword>
<feature type="transmembrane region" description="Helical" evidence="8">
    <location>
        <begin position="470"/>
        <end position="495"/>
    </location>
</feature>
<feature type="signal peptide" evidence="9">
    <location>
        <begin position="1"/>
        <end position="20"/>
    </location>
</feature>
<reference evidence="10 11" key="1">
    <citation type="submission" date="2020-08" db="EMBL/GenBank/DDBJ databases">
        <authorList>
            <person name="Hejnol A."/>
        </authorList>
    </citation>
    <scope>NUCLEOTIDE SEQUENCE [LARGE SCALE GENOMIC DNA]</scope>
</reference>
<dbReference type="EMBL" id="CAJFCJ010000003">
    <property type="protein sequence ID" value="CAD5113048.1"/>
    <property type="molecule type" value="Genomic_DNA"/>
</dbReference>
<name>A0A7I8V9N5_9ANNE</name>
<gene>
    <name evidence="10" type="ORF">DGYR_LOCUS2097</name>
</gene>
<dbReference type="OrthoDB" id="6229420at2759"/>
<keyword evidence="9" id="KW-0732">Signal</keyword>
<keyword evidence="11" id="KW-1185">Reference proteome</keyword>
<comment type="subcellular location">
    <subcellularLocation>
        <location evidence="1">Membrane</location>
        <topology evidence="1">Multi-pass membrane protein</topology>
    </subcellularLocation>
</comment>
<dbReference type="Proteomes" id="UP000549394">
    <property type="component" value="Unassembled WGS sequence"/>
</dbReference>
<feature type="compositionally biased region" description="Polar residues" evidence="7">
    <location>
        <begin position="821"/>
        <end position="841"/>
    </location>
</feature>
<comment type="similarity">
    <text evidence="2">Belongs to the prominin family.</text>
</comment>
<dbReference type="Pfam" id="PF05478">
    <property type="entry name" value="Prominin"/>
    <property type="match status" value="1"/>
</dbReference>
<feature type="transmembrane region" description="Helical" evidence="8">
    <location>
        <begin position="423"/>
        <end position="450"/>
    </location>
</feature>
<evidence type="ECO:0000256" key="7">
    <source>
        <dbReference type="SAM" id="MobiDB-lite"/>
    </source>
</evidence>
<evidence type="ECO:0000256" key="9">
    <source>
        <dbReference type="SAM" id="SignalP"/>
    </source>
</evidence>
<feature type="transmembrane region" description="Helical" evidence="8">
    <location>
        <begin position="784"/>
        <end position="804"/>
    </location>
</feature>
<protein>
    <submittedName>
        <fullName evidence="10">DgyrCDS2245</fullName>
    </submittedName>
</protein>
<keyword evidence="3 8" id="KW-0812">Transmembrane</keyword>
<evidence type="ECO:0000256" key="8">
    <source>
        <dbReference type="SAM" id="Phobius"/>
    </source>
</evidence>
<accession>A0A7I8V9N5</accession>
<organism evidence="10 11">
    <name type="scientific">Dimorphilus gyrociliatus</name>
    <dbReference type="NCBI Taxonomy" id="2664684"/>
    <lineage>
        <taxon>Eukaryota</taxon>
        <taxon>Metazoa</taxon>
        <taxon>Spiralia</taxon>
        <taxon>Lophotrochozoa</taxon>
        <taxon>Annelida</taxon>
        <taxon>Polychaeta</taxon>
        <taxon>Polychaeta incertae sedis</taxon>
        <taxon>Dinophilidae</taxon>
        <taxon>Dimorphilus</taxon>
    </lineage>
</organism>
<sequence length="889" mass="99260">MQLLVSSILIFLCTCDLSSSADPVLQPKEVSDVLGNRANEDSNITWSELPKGKSYKQNETKFEDKGLQPYFNLVNSFLKTTQPKTPLHEILDYTEGNSLDIQNVIKEYGVGIIICGSLGILFVIFMPIIGLCFCCCRLCGNCGGKRIQNKGSYDRVKVIIFSALLVIFTAFIGTSAACVIATSEYTTDAINSLYNIISNDYDDLNTFLENVVDETNHATKRSFDFAGTVINRDLDNVGYLMGIPLRNHLGSSSGANVDNSINNIKNLDPRVDELEKQMSTIKNNTDSIKPDGTNLEASLLDMRNKIAATKAQTGACLTSCQALDQTLLTMEVDYNLLPDITTDLIAIRAVQAQDIAKKADQTKQIFFWTGVKNQLSNFSKILTDLLENINKLPQDASENLDDSKKDVLKYLDYAKDYNPYRRYVGFGFGGIIALIGCLILFGLLCGLLGYNHKTSPVDRSSLSNHGGNTLISSTAFIFIFTPLFMLITTILYLIAGAMTQRIVCDVFTDSEMTGIKVLLDGPRSIFGKNKYYLGEMFLQNDTVPLTFSGVLSDCKLNTAAFTALKLDRKFDLDTASDYKKSIDIEGEINKMQVDLSNIEIMNQEMEDLLNAFHDSLNINYNGYINELSKSTTRTDLGTFATQMENSANDGQTINPAKDELLAYATQLKAIYNTGTYATAYNNQNQLLRDVVQLQTDKTKTQADIKTAINTAKASNNYFPTQSDTDVKNAASNYGKRIVHPADQYKKQAVYSMRTDVGRCSTIYNVWDSLFNIGLCHYFTYSVNGFWFGIGWAIFFMIPSVIFGVKLAKHFRKMRFENIHSQPNTNQSLPMQNDHIPTQNNKGPPFKNKVSHTDGPVPEAPSQQELYPNLKFKSYKMPAPKPLAREDEWF</sequence>
<dbReference type="AlphaFoldDB" id="A0A7I8V9N5"/>
<dbReference type="PANTHER" id="PTHR22730:SF1">
    <property type="entry name" value="PROMININ-LIKE PROTEIN"/>
    <property type="match status" value="1"/>
</dbReference>
<keyword evidence="4 8" id="KW-1133">Transmembrane helix</keyword>
<evidence type="ECO:0000313" key="10">
    <source>
        <dbReference type="EMBL" id="CAD5113048.1"/>
    </source>
</evidence>
<dbReference type="InterPro" id="IPR008795">
    <property type="entry name" value="Prominin"/>
</dbReference>
<dbReference type="PANTHER" id="PTHR22730">
    <property type="entry name" value="PROMININ PROM PROTEIN"/>
    <property type="match status" value="1"/>
</dbReference>
<keyword evidence="5 8" id="KW-0472">Membrane</keyword>
<evidence type="ECO:0000256" key="4">
    <source>
        <dbReference type="ARBA" id="ARBA00022989"/>
    </source>
</evidence>
<feature type="chain" id="PRO_5029826596" evidence="9">
    <location>
        <begin position="21"/>
        <end position="889"/>
    </location>
</feature>
<feature type="transmembrane region" description="Helical" evidence="8">
    <location>
        <begin position="158"/>
        <end position="182"/>
    </location>
</feature>
<evidence type="ECO:0000313" key="11">
    <source>
        <dbReference type="Proteomes" id="UP000549394"/>
    </source>
</evidence>
<evidence type="ECO:0000256" key="2">
    <source>
        <dbReference type="ARBA" id="ARBA00006058"/>
    </source>
</evidence>
<evidence type="ECO:0000256" key="3">
    <source>
        <dbReference type="ARBA" id="ARBA00022692"/>
    </source>
</evidence>
<feature type="transmembrane region" description="Helical" evidence="8">
    <location>
        <begin position="108"/>
        <end position="138"/>
    </location>
</feature>
<evidence type="ECO:0000256" key="5">
    <source>
        <dbReference type="ARBA" id="ARBA00023136"/>
    </source>
</evidence>
<comment type="caution">
    <text evidence="10">The sequence shown here is derived from an EMBL/GenBank/DDBJ whole genome shotgun (WGS) entry which is preliminary data.</text>
</comment>
<proteinExistence type="inferred from homology"/>